<dbReference type="Pfam" id="PF00005">
    <property type="entry name" value="ABC_tran"/>
    <property type="match status" value="1"/>
</dbReference>
<dbReference type="GO" id="GO:0042626">
    <property type="term" value="F:ATPase-coupled transmembrane transporter activity"/>
    <property type="evidence" value="ECO:0007669"/>
    <property type="project" value="TreeGrafter"/>
</dbReference>
<dbReference type="Proteomes" id="UP000193642">
    <property type="component" value="Unassembled WGS sequence"/>
</dbReference>
<keyword evidence="10" id="KW-1185">Reference proteome</keyword>
<dbReference type="InterPro" id="IPR050173">
    <property type="entry name" value="ABC_transporter_C-like"/>
</dbReference>
<name>A0A1Y2ANK5_9FUNG</name>
<dbReference type="PANTHER" id="PTHR24223">
    <property type="entry name" value="ATP-BINDING CASSETTE SUB-FAMILY C"/>
    <property type="match status" value="1"/>
</dbReference>
<keyword evidence="7" id="KW-0472">Membrane</keyword>
<dbReference type="GO" id="GO:0016020">
    <property type="term" value="C:membrane"/>
    <property type="evidence" value="ECO:0007669"/>
    <property type="project" value="UniProtKB-SubCell"/>
</dbReference>
<dbReference type="PROSITE" id="PS50893">
    <property type="entry name" value="ABC_TRANSPORTER_2"/>
    <property type="match status" value="1"/>
</dbReference>
<dbReference type="Gene3D" id="3.40.50.300">
    <property type="entry name" value="P-loop containing nucleotide triphosphate hydrolases"/>
    <property type="match status" value="1"/>
</dbReference>
<dbReference type="PROSITE" id="PS00211">
    <property type="entry name" value="ABC_TRANSPORTER_1"/>
    <property type="match status" value="1"/>
</dbReference>
<dbReference type="InterPro" id="IPR003439">
    <property type="entry name" value="ABC_transporter-like_ATP-bd"/>
</dbReference>
<dbReference type="AlphaFoldDB" id="A0A1Y2ANK5"/>
<dbReference type="EMBL" id="MCGO01000154">
    <property type="protein sequence ID" value="ORY23880.1"/>
    <property type="molecule type" value="Genomic_DNA"/>
</dbReference>
<keyword evidence="2" id="KW-0813">Transport</keyword>
<feature type="domain" description="ABC transporter" evidence="8">
    <location>
        <begin position="7"/>
        <end position="221"/>
    </location>
</feature>
<dbReference type="GO" id="GO:0016887">
    <property type="term" value="F:ATP hydrolysis activity"/>
    <property type="evidence" value="ECO:0007669"/>
    <property type="project" value="InterPro"/>
</dbReference>
<dbReference type="SUPFAM" id="SSF52540">
    <property type="entry name" value="P-loop containing nucleoside triphosphate hydrolases"/>
    <property type="match status" value="1"/>
</dbReference>
<comment type="subcellular location">
    <subcellularLocation>
        <location evidence="1">Membrane</location>
        <topology evidence="1">Multi-pass membrane protein</topology>
    </subcellularLocation>
</comment>
<evidence type="ECO:0000256" key="2">
    <source>
        <dbReference type="ARBA" id="ARBA00022448"/>
    </source>
</evidence>
<evidence type="ECO:0000313" key="9">
    <source>
        <dbReference type="EMBL" id="ORY23880.1"/>
    </source>
</evidence>
<dbReference type="STRING" id="329046.A0A1Y2ANK5"/>
<dbReference type="InterPro" id="IPR027417">
    <property type="entry name" value="P-loop_NTPase"/>
</dbReference>
<dbReference type="OrthoDB" id="6500128at2759"/>
<protein>
    <submittedName>
        <fullName evidence="9">Canalicular multispecific organic anion transporter 1-like protein</fullName>
    </submittedName>
</protein>
<gene>
    <name evidence="9" type="ORF">BCR33DRAFT_755910</name>
</gene>
<reference evidence="9 10" key="1">
    <citation type="submission" date="2016-07" db="EMBL/GenBank/DDBJ databases">
        <title>Pervasive Adenine N6-methylation of Active Genes in Fungi.</title>
        <authorList>
            <consortium name="DOE Joint Genome Institute"/>
            <person name="Mondo S.J."/>
            <person name="Dannebaum R.O."/>
            <person name="Kuo R.C."/>
            <person name="Labutti K."/>
            <person name="Haridas S."/>
            <person name="Kuo A."/>
            <person name="Salamov A."/>
            <person name="Ahrendt S.R."/>
            <person name="Lipzen A."/>
            <person name="Sullivan W."/>
            <person name="Andreopoulos W.B."/>
            <person name="Clum A."/>
            <person name="Lindquist E."/>
            <person name="Daum C."/>
            <person name="Ramamoorthy G.K."/>
            <person name="Gryganskyi A."/>
            <person name="Culley D."/>
            <person name="Magnuson J.K."/>
            <person name="James T.Y."/>
            <person name="O'Malley M.A."/>
            <person name="Stajich J.E."/>
            <person name="Spatafora J.W."/>
            <person name="Visel A."/>
            <person name="Grigoriev I.V."/>
        </authorList>
    </citation>
    <scope>NUCLEOTIDE SEQUENCE [LARGE SCALE GENOMIC DNA]</scope>
    <source>
        <strain evidence="9 10">JEL800</strain>
    </source>
</reference>
<keyword evidence="5" id="KW-0067">ATP-binding</keyword>
<accession>A0A1Y2ANK5</accession>
<evidence type="ECO:0000313" key="10">
    <source>
        <dbReference type="Proteomes" id="UP000193642"/>
    </source>
</evidence>
<comment type="caution">
    <text evidence="9">The sequence shown here is derived from an EMBL/GenBank/DDBJ whole genome shotgun (WGS) entry which is preliminary data.</text>
</comment>
<sequence length="237" mass="25936">MAFGGAIKFKNLSIKYLGVVGRTGAGKSTIISAIFRLVEFHEGTIEVDGVDISSLDLTELRSHLAIIPQAPTLFDGTIRSNLDPFGNHTDEELWTVLDRCSLKDFVSALGTKLDAPVAEGGSNLSLGQRQLLCLGRAMLVKSKILLIDEATASVDLETDMYIQKVLREEFADCTILCIAHRLNTLMDYDRILVLESGKLMEFDSPIVLANRPSSLFSALIDETGSSNAQILRKMAMK</sequence>
<proteinExistence type="predicted"/>
<organism evidence="9 10">
    <name type="scientific">Rhizoclosmatium globosum</name>
    <dbReference type="NCBI Taxonomy" id="329046"/>
    <lineage>
        <taxon>Eukaryota</taxon>
        <taxon>Fungi</taxon>
        <taxon>Fungi incertae sedis</taxon>
        <taxon>Chytridiomycota</taxon>
        <taxon>Chytridiomycota incertae sedis</taxon>
        <taxon>Chytridiomycetes</taxon>
        <taxon>Chytridiales</taxon>
        <taxon>Chytriomycetaceae</taxon>
        <taxon>Rhizoclosmatium</taxon>
    </lineage>
</organism>
<evidence type="ECO:0000259" key="8">
    <source>
        <dbReference type="PROSITE" id="PS50893"/>
    </source>
</evidence>
<dbReference type="CDD" id="cd03244">
    <property type="entry name" value="ABCC_MRP_domain2"/>
    <property type="match status" value="1"/>
</dbReference>
<dbReference type="GO" id="GO:0005524">
    <property type="term" value="F:ATP binding"/>
    <property type="evidence" value="ECO:0007669"/>
    <property type="project" value="UniProtKB-KW"/>
</dbReference>
<keyword evidence="3" id="KW-0812">Transmembrane</keyword>
<evidence type="ECO:0000256" key="5">
    <source>
        <dbReference type="ARBA" id="ARBA00022840"/>
    </source>
</evidence>
<dbReference type="SMART" id="SM00382">
    <property type="entry name" value="AAA"/>
    <property type="match status" value="1"/>
</dbReference>
<dbReference type="PANTHER" id="PTHR24223:SF441">
    <property type="match status" value="1"/>
</dbReference>
<evidence type="ECO:0000256" key="1">
    <source>
        <dbReference type="ARBA" id="ARBA00004141"/>
    </source>
</evidence>
<evidence type="ECO:0000256" key="6">
    <source>
        <dbReference type="ARBA" id="ARBA00022989"/>
    </source>
</evidence>
<dbReference type="FunFam" id="3.40.50.300:FF:000163">
    <property type="entry name" value="Multidrug resistance-associated protein member 4"/>
    <property type="match status" value="1"/>
</dbReference>
<evidence type="ECO:0000256" key="4">
    <source>
        <dbReference type="ARBA" id="ARBA00022741"/>
    </source>
</evidence>
<keyword evidence="4" id="KW-0547">Nucleotide-binding</keyword>
<evidence type="ECO:0000256" key="3">
    <source>
        <dbReference type="ARBA" id="ARBA00022692"/>
    </source>
</evidence>
<keyword evidence="6" id="KW-1133">Transmembrane helix</keyword>
<dbReference type="InterPro" id="IPR017871">
    <property type="entry name" value="ABC_transporter-like_CS"/>
</dbReference>
<evidence type="ECO:0000256" key="7">
    <source>
        <dbReference type="ARBA" id="ARBA00023136"/>
    </source>
</evidence>
<dbReference type="InterPro" id="IPR003593">
    <property type="entry name" value="AAA+_ATPase"/>
</dbReference>